<keyword evidence="4" id="KW-0804">Transcription</keyword>
<evidence type="ECO:0000259" key="5">
    <source>
        <dbReference type="Pfam" id="PF04542"/>
    </source>
</evidence>
<keyword evidence="2" id="KW-0805">Transcription regulation</keyword>
<dbReference type="InterPro" id="IPR013249">
    <property type="entry name" value="RNA_pol_sigma70_r4_t2"/>
</dbReference>
<dbReference type="OrthoDB" id="679904at2"/>
<dbReference type="InterPro" id="IPR014284">
    <property type="entry name" value="RNA_pol_sigma-70_dom"/>
</dbReference>
<dbReference type="SUPFAM" id="SSF88659">
    <property type="entry name" value="Sigma3 and sigma4 domains of RNA polymerase sigma factors"/>
    <property type="match status" value="1"/>
</dbReference>
<keyword evidence="3" id="KW-0731">Sigma factor</keyword>
<dbReference type="PANTHER" id="PTHR43133">
    <property type="entry name" value="RNA POLYMERASE ECF-TYPE SIGMA FACTO"/>
    <property type="match status" value="1"/>
</dbReference>
<dbReference type="Gene3D" id="1.10.10.10">
    <property type="entry name" value="Winged helix-like DNA-binding domain superfamily/Winged helix DNA-binding domain"/>
    <property type="match status" value="1"/>
</dbReference>
<keyword evidence="8" id="KW-1185">Reference proteome</keyword>
<sequence>MKSKLLIKDISDFEMLVNTHTDKLTQTAFLKIGNLQDAEDLVQDLFINLWIKRESIVVHGPVYNYLYVSLRNKIMNYFAKAKLRQDVKNKLAVSLEVVDLSLVNLLIEKDLNTLFSEILSELPDHMQKIFKLRNEDFTLKEIAVALGLAEQTVKGYSAEMHRRIKAMLIERHPEFARSLTVMLSFLLVK</sequence>
<dbReference type="InterPro" id="IPR013324">
    <property type="entry name" value="RNA_pol_sigma_r3/r4-like"/>
</dbReference>
<dbReference type="InterPro" id="IPR039425">
    <property type="entry name" value="RNA_pol_sigma-70-like"/>
</dbReference>
<dbReference type="EMBL" id="RAPY01000001">
    <property type="protein sequence ID" value="RKE55324.1"/>
    <property type="molecule type" value="Genomic_DNA"/>
</dbReference>
<evidence type="ECO:0000256" key="1">
    <source>
        <dbReference type="ARBA" id="ARBA00010641"/>
    </source>
</evidence>
<dbReference type="Pfam" id="PF08281">
    <property type="entry name" value="Sigma70_r4_2"/>
    <property type="match status" value="1"/>
</dbReference>
<dbReference type="GO" id="GO:0016987">
    <property type="term" value="F:sigma factor activity"/>
    <property type="evidence" value="ECO:0007669"/>
    <property type="project" value="UniProtKB-KW"/>
</dbReference>
<dbReference type="InterPro" id="IPR007627">
    <property type="entry name" value="RNA_pol_sigma70_r2"/>
</dbReference>
<dbReference type="SUPFAM" id="SSF88946">
    <property type="entry name" value="Sigma2 domain of RNA polymerase sigma factors"/>
    <property type="match status" value="1"/>
</dbReference>
<dbReference type="GO" id="GO:0006352">
    <property type="term" value="P:DNA-templated transcription initiation"/>
    <property type="evidence" value="ECO:0007669"/>
    <property type="project" value="InterPro"/>
</dbReference>
<evidence type="ECO:0000259" key="6">
    <source>
        <dbReference type="Pfam" id="PF08281"/>
    </source>
</evidence>
<evidence type="ECO:0000313" key="8">
    <source>
        <dbReference type="Proteomes" id="UP000286246"/>
    </source>
</evidence>
<name>A0A420BF38_SPHD1</name>
<dbReference type="RefSeq" id="WP_120257119.1">
    <property type="nucleotide sequence ID" value="NZ_RAPY01000001.1"/>
</dbReference>
<dbReference type="Pfam" id="PF04542">
    <property type="entry name" value="Sigma70_r2"/>
    <property type="match status" value="1"/>
</dbReference>
<dbReference type="PANTHER" id="PTHR43133:SF46">
    <property type="entry name" value="RNA POLYMERASE SIGMA-70 FACTOR ECF SUBFAMILY"/>
    <property type="match status" value="1"/>
</dbReference>
<dbReference type="InterPro" id="IPR013325">
    <property type="entry name" value="RNA_pol_sigma_r2"/>
</dbReference>
<evidence type="ECO:0000256" key="4">
    <source>
        <dbReference type="ARBA" id="ARBA00023163"/>
    </source>
</evidence>
<reference evidence="7 8" key="1">
    <citation type="submission" date="2018-09" db="EMBL/GenBank/DDBJ databases">
        <title>Genomic Encyclopedia of Type Strains, Phase III (KMG-III): the genomes of soil and plant-associated and newly described type strains.</title>
        <authorList>
            <person name="Whitman W."/>
        </authorList>
    </citation>
    <scope>NUCLEOTIDE SEQUENCE [LARGE SCALE GENOMIC DNA]</scope>
    <source>
        <strain evidence="7 8">CECT 7938</strain>
    </source>
</reference>
<dbReference type="Gene3D" id="1.10.1740.10">
    <property type="match status" value="1"/>
</dbReference>
<dbReference type="Proteomes" id="UP000286246">
    <property type="component" value="Unassembled WGS sequence"/>
</dbReference>
<comment type="caution">
    <text evidence="7">The sequence shown here is derived from an EMBL/GenBank/DDBJ whole genome shotgun (WGS) entry which is preliminary data.</text>
</comment>
<protein>
    <submittedName>
        <fullName evidence="7">RNA polymerase sigma-70 factor (ECF subfamily)</fullName>
    </submittedName>
</protein>
<evidence type="ECO:0000256" key="3">
    <source>
        <dbReference type="ARBA" id="ARBA00023082"/>
    </source>
</evidence>
<organism evidence="7 8">
    <name type="scientific">Sphingobacterium detergens</name>
    <dbReference type="NCBI Taxonomy" id="1145106"/>
    <lineage>
        <taxon>Bacteria</taxon>
        <taxon>Pseudomonadati</taxon>
        <taxon>Bacteroidota</taxon>
        <taxon>Sphingobacteriia</taxon>
        <taxon>Sphingobacteriales</taxon>
        <taxon>Sphingobacteriaceae</taxon>
        <taxon>Sphingobacterium</taxon>
    </lineage>
</organism>
<accession>A0A420BF38</accession>
<dbReference type="GO" id="GO:0003677">
    <property type="term" value="F:DNA binding"/>
    <property type="evidence" value="ECO:0007669"/>
    <property type="project" value="InterPro"/>
</dbReference>
<feature type="domain" description="RNA polymerase sigma-70 region 2" evidence="5">
    <location>
        <begin position="16"/>
        <end position="82"/>
    </location>
</feature>
<evidence type="ECO:0000256" key="2">
    <source>
        <dbReference type="ARBA" id="ARBA00023015"/>
    </source>
</evidence>
<evidence type="ECO:0000313" key="7">
    <source>
        <dbReference type="EMBL" id="RKE55324.1"/>
    </source>
</evidence>
<dbReference type="InterPro" id="IPR036388">
    <property type="entry name" value="WH-like_DNA-bd_sf"/>
</dbReference>
<proteinExistence type="inferred from homology"/>
<dbReference type="NCBIfam" id="TIGR02937">
    <property type="entry name" value="sigma70-ECF"/>
    <property type="match status" value="1"/>
</dbReference>
<dbReference type="AlphaFoldDB" id="A0A420BF38"/>
<comment type="similarity">
    <text evidence="1">Belongs to the sigma-70 factor family. ECF subfamily.</text>
</comment>
<feature type="domain" description="RNA polymerase sigma factor 70 region 4 type 2" evidence="6">
    <location>
        <begin position="116"/>
        <end position="154"/>
    </location>
</feature>
<gene>
    <name evidence="7" type="ORF">DFQ12_0155</name>
</gene>